<organism evidence="2 3">
    <name type="scientific">Dreissena polymorpha</name>
    <name type="common">Zebra mussel</name>
    <name type="synonym">Mytilus polymorpha</name>
    <dbReference type="NCBI Taxonomy" id="45954"/>
    <lineage>
        <taxon>Eukaryota</taxon>
        <taxon>Metazoa</taxon>
        <taxon>Spiralia</taxon>
        <taxon>Lophotrochozoa</taxon>
        <taxon>Mollusca</taxon>
        <taxon>Bivalvia</taxon>
        <taxon>Autobranchia</taxon>
        <taxon>Heteroconchia</taxon>
        <taxon>Euheterodonta</taxon>
        <taxon>Imparidentia</taxon>
        <taxon>Neoheterodontei</taxon>
        <taxon>Myida</taxon>
        <taxon>Dreissenoidea</taxon>
        <taxon>Dreissenidae</taxon>
        <taxon>Dreissena</taxon>
    </lineage>
</organism>
<feature type="region of interest" description="Disordered" evidence="1">
    <location>
        <begin position="109"/>
        <end position="159"/>
    </location>
</feature>
<gene>
    <name evidence="2" type="ORF">DPMN_043086</name>
</gene>
<proteinExistence type="predicted"/>
<dbReference type="Proteomes" id="UP000828390">
    <property type="component" value="Unassembled WGS sequence"/>
</dbReference>
<protein>
    <submittedName>
        <fullName evidence="2">Uncharacterized protein</fullName>
    </submittedName>
</protein>
<evidence type="ECO:0000313" key="3">
    <source>
        <dbReference type="Proteomes" id="UP000828390"/>
    </source>
</evidence>
<feature type="compositionally biased region" description="Polar residues" evidence="1">
    <location>
        <begin position="134"/>
        <end position="159"/>
    </location>
</feature>
<reference evidence="2" key="2">
    <citation type="submission" date="2020-11" db="EMBL/GenBank/DDBJ databases">
        <authorList>
            <person name="McCartney M.A."/>
            <person name="Auch B."/>
            <person name="Kono T."/>
            <person name="Mallez S."/>
            <person name="Becker A."/>
            <person name="Gohl D.M."/>
            <person name="Silverstein K.A.T."/>
            <person name="Koren S."/>
            <person name="Bechman K.B."/>
            <person name="Herman A."/>
            <person name="Abrahante J.E."/>
            <person name="Garbe J."/>
        </authorList>
    </citation>
    <scope>NUCLEOTIDE SEQUENCE</scope>
    <source>
        <strain evidence="2">Duluth1</strain>
        <tissue evidence="2">Whole animal</tissue>
    </source>
</reference>
<feature type="region of interest" description="Disordered" evidence="1">
    <location>
        <begin position="17"/>
        <end position="36"/>
    </location>
</feature>
<reference evidence="2" key="1">
    <citation type="journal article" date="2019" name="bioRxiv">
        <title>The Genome of the Zebra Mussel, Dreissena polymorpha: A Resource for Invasive Species Research.</title>
        <authorList>
            <person name="McCartney M.A."/>
            <person name="Auch B."/>
            <person name="Kono T."/>
            <person name="Mallez S."/>
            <person name="Zhang Y."/>
            <person name="Obille A."/>
            <person name="Becker A."/>
            <person name="Abrahante J.E."/>
            <person name="Garbe J."/>
            <person name="Badalamenti J.P."/>
            <person name="Herman A."/>
            <person name="Mangelson H."/>
            <person name="Liachko I."/>
            <person name="Sullivan S."/>
            <person name="Sone E.D."/>
            <person name="Koren S."/>
            <person name="Silverstein K.A.T."/>
            <person name="Beckman K.B."/>
            <person name="Gohl D.M."/>
        </authorList>
    </citation>
    <scope>NUCLEOTIDE SEQUENCE</scope>
    <source>
        <strain evidence="2">Duluth1</strain>
        <tissue evidence="2">Whole animal</tissue>
    </source>
</reference>
<dbReference type="AlphaFoldDB" id="A0A9D4CZT0"/>
<dbReference type="EMBL" id="JAIWYP010000011">
    <property type="protein sequence ID" value="KAH3736516.1"/>
    <property type="molecule type" value="Genomic_DNA"/>
</dbReference>
<keyword evidence="3" id="KW-1185">Reference proteome</keyword>
<comment type="caution">
    <text evidence="2">The sequence shown here is derived from an EMBL/GenBank/DDBJ whole genome shotgun (WGS) entry which is preliminary data.</text>
</comment>
<evidence type="ECO:0000256" key="1">
    <source>
        <dbReference type="SAM" id="MobiDB-lite"/>
    </source>
</evidence>
<sequence length="159" mass="18124">MECRNVVSIRGRSRETTSVIIQSDSGSESKSTETSSHRLFTESVALKKSLIDFMSVKKGGTSTFARHKDEGLAKRHGDIKRASQIKLTEVLHKGHRQAEERHTMFQQMPTFPQQQQQQQQLVAPIQPIQPQPQSYLPISSNWQNPPRMVSQSHQWQPPP</sequence>
<feature type="compositionally biased region" description="Low complexity" evidence="1">
    <location>
        <begin position="23"/>
        <end position="34"/>
    </location>
</feature>
<feature type="compositionally biased region" description="Low complexity" evidence="1">
    <location>
        <begin position="109"/>
        <end position="133"/>
    </location>
</feature>
<evidence type="ECO:0000313" key="2">
    <source>
        <dbReference type="EMBL" id="KAH3736516.1"/>
    </source>
</evidence>
<name>A0A9D4CZT0_DREPO</name>
<accession>A0A9D4CZT0</accession>